<evidence type="ECO:0000313" key="10">
    <source>
        <dbReference type="Proteomes" id="UP001341245"/>
    </source>
</evidence>
<evidence type="ECO:0000256" key="1">
    <source>
        <dbReference type="ARBA" id="ARBA00011073"/>
    </source>
</evidence>
<dbReference type="Gene3D" id="3.40.50.200">
    <property type="entry name" value="Peptidase S8/S53 domain"/>
    <property type="match status" value="1"/>
</dbReference>
<evidence type="ECO:0000313" key="9">
    <source>
        <dbReference type="EMBL" id="KAK6001648.1"/>
    </source>
</evidence>
<dbReference type="SUPFAM" id="SSF52743">
    <property type="entry name" value="Subtilisin-like"/>
    <property type="match status" value="1"/>
</dbReference>
<dbReference type="PROSITE" id="PS00136">
    <property type="entry name" value="SUBTILASE_ASP"/>
    <property type="match status" value="1"/>
</dbReference>
<dbReference type="InterPro" id="IPR015500">
    <property type="entry name" value="Peptidase_S8_subtilisin-rel"/>
</dbReference>
<keyword evidence="2 5" id="KW-0645">Protease</keyword>
<dbReference type="PROSITE" id="PS51892">
    <property type="entry name" value="SUBTILASE"/>
    <property type="match status" value="1"/>
</dbReference>
<evidence type="ECO:0000259" key="8">
    <source>
        <dbReference type="Pfam" id="PF00082"/>
    </source>
</evidence>
<feature type="active site" description="Charge relay system" evidence="5">
    <location>
        <position position="372"/>
    </location>
</feature>
<dbReference type="InterPro" id="IPR050131">
    <property type="entry name" value="Peptidase_S8_subtilisin-like"/>
</dbReference>
<dbReference type="PANTHER" id="PTHR43806">
    <property type="entry name" value="PEPTIDASE S8"/>
    <property type="match status" value="1"/>
</dbReference>
<dbReference type="InterPro" id="IPR000209">
    <property type="entry name" value="Peptidase_S8/S53_dom"/>
</dbReference>
<reference evidence="9 10" key="1">
    <citation type="submission" date="2023-11" db="EMBL/GenBank/DDBJ databases">
        <title>Draft genome sequence and annotation of the polyextremotolerant black yeast-like fungus Aureobasidium pullulans NRRL 62042.</title>
        <authorList>
            <person name="Dielentheis-Frenken M.R.E."/>
            <person name="Wibberg D."/>
            <person name="Blank L.M."/>
            <person name="Tiso T."/>
        </authorList>
    </citation>
    <scope>NUCLEOTIDE SEQUENCE [LARGE SCALE GENOMIC DNA]</scope>
    <source>
        <strain evidence="9 10">NRRL 62042</strain>
    </source>
</reference>
<evidence type="ECO:0000256" key="5">
    <source>
        <dbReference type="PROSITE-ProRule" id="PRU01240"/>
    </source>
</evidence>
<proteinExistence type="inferred from homology"/>
<dbReference type="PROSITE" id="PS00138">
    <property type="entry name" value="SUBTILASE_SER"/>
    <property type="match status" value="1"/>
</dbReference>
<feature type="active site" description="Charge relay system" evidence="5">
    <location>
        <position position="203"/>
    </location>
</feature>
<evidence type="ECO:0000256" key="7">
    <source>
        <dbReference type="SAM" id="MobiDB-lite"/>
    </source>
</evidence>
<dbReference type="InterPro" id="IPR036852">
    <property type="entry name" value="Peptidase_S8/S53_dom_sf"/>
</dbReference>
<evidence type="ECO:0000256" key="6">
    <source>
        <dbReference type="RuleBase" id="RU003355"/>
    </source>
</evidence>
<keyword evidence="10" id="KW-1185">Reference proteome</keyword>
<name>A0ABR0TB29_AURPU</name>
<dbReference type="InterPro" id="IPR023827">
    <property type="entry name" value="Peptidase_S8_Asp-AS"/>
</dbReference>
<evidence type="ECO:0000256" key="4">
    <source>
        <dbReference type="ARBA" id="ARBA00022825"/>
    </source>
</evidence>
<dbReference type="Proteomes" id="UP001341245">
    <property type="component" value="Unassembled WGS sequence"/>
</dbReference>
<comment type="similarity">
    <text evidence="1 5 6">Belongs to the peptidase S8 family.</text>
</comment>
<dbReference type="PANTHER" id="PTHR43806:SF11">
    <property type="entry name" value="CEREVISIN-RELATED"/>
    <property type="match status" value="1"/>
</dbReference>
<evidence type="ECO:0000256" key="3">
    <source>
        <dbReference type="ARBA" id="ARBA00022801"/>
    </source>
</evidence>
<keyword evidence="3 5" id="KW-0378">Hydrolase</keyword>
<dbReference type="EMBL" id="JASGXD010000013">
    <property type="protein sequence ID" value="KAK6001648.1"/>
    <property type="molecule type" value="Genomic_DNA"/>
</dbReference>
<feature type="compositionally biased region" description="Pro residues" evidence="7">
    <location>
        <begin position="478"/>
        <end position="489"/>
    </location>
</feature>
<dbReference type="InterPro" id="IPR022398">
    <property type="entry name" value="Peptidase_S8_His-AS"/>
</dbReference>
<keyword evidence="4 5" id="KW-0720">Serine protease</keyword>
<dbReference type="PROSITE" id="PS00137">
    <property type="entry name" value="SUBTILASE_HIS"/>
    <property type="match status" value="1"/>
</dbReference>
<protein>
    <recommendedName>
        <fullName evidence="8">Peptidase S8/S53 domain-containing protein</fullName>
    </recommendedName>
</protein>
<feature type="active site" description="Charge relay system" evidence="5">
    <location>
        <position position="168"/>
    </location>
</feature>
<feature type="domain" description="Peptidase S8/S53" evidence="8">
    <location>
        <begin position="159"/>
        <end position="386"/>
    </location>
</feature>
<dbReference type="PRINTS" id="PR00723">
    <property type="entry name" value="SUBTILISIN"/>
</dbReference>
<feature type="region of interest" description="Disordered" evidence="7">
    <location>
        <begin position="478"/>
        <end position="498"/>
    </location>
</feature>
<organism evidence="9 10">
    <name type="scientific">Aureobasidium pullulans</name>
    <name type="common">Black yeast</name>
    <name type="synonym">Pullularia pullulans</name>
    <dbReference type="NCBI Taxonomy" id="5580"/>
    <lineage>
        <taxon>Eukaryota</taxon>
        <taxon>Fungi</taxon>
        <taxon>Dikarya</taxon>
        <taxon>Ascomycota</taxon>
        <taxon>Pezizomycotina</taxon>
        <taxon>Dothideomycetes</taxon>
        <taxon>Dothideomycetidae</taxon>
        <taxon>Dothideales</taxon>
        <taxon>Saccotheciaceae</taxon>
        <taxon>Aureobasidium</taxon>
    </lineage>
</organism>
<gene>
    <name evidence="9" type="ORF">QM012_002138</name>
</gene>
<sequence length="573" mass="61210">MSIAQRSDDNLAPLFKARSNDTRADTYIVTLCENVDYHDHFRTIGRDLEADNSTSFKWFKYADSYYATDITSDWISKIRKDPAVEAIDEWEPWEQIKQLDAPEGPEPVILERDSLEWDPAIWSGAPWHLQALSAGAKLDNIPDQGTATQIKYNNIIGGGQGVNIYIVDSGVDVDHKLFGGRARNFHKSYINNDGDFFQDKTGHGTAVAGCAAGRFFGTAQGVNIINVKTFFKVNNKRPAQTIPQDFLDALKDILEEHLANVENPPPGFKGSVVNLSLGGDTRGANSARKVISRMHAVGIAVVAAAGNGREAGVSADDVWPCKWNTICVGGMSRQYQQDWYSNTGTNVTVFAPGTDIKTLINGGGAGYSTGTSFAAPLVAGVLATFMGWENLGYAGLNNPDLIRSRLNANSSKGILSDKINGNDLGGSANNVATTGINYPGKPAKDPYNGVGDGITNNYLAEFISFDIATSSDGFPLHLPPLEPPQPSPVEGPTVTETPTDVPAAATTEAEVDDNDVDLIGDGRDDDASEPTATATPTVDRPKIITPTGDGNGCISVGCPDGYICNTVGNCVLE</sequence>
<feature type="region of interest" description="Disordered" evidence="7">
    <location>
        <begin position="520"/>
        <end position="543"/>
    </location>
</feature>
<accession>A0ABR0TB29</accession>
<evidence type="ECO:0000256" key="2">
    <source>
        <dbReference type="ARBA" id="ARBA00022670"/>
    </source>
</evidence>
<dbReference type="InterPro" id="IPR023828">
    <property type="entry name" value="Peptidase_S8_Ser-AS"/>
</dbReference>
<dbReference type="Pfam" id="PF00082">
    <property type="entry name" value="Peptidase_S8"/>
    <property type="match status" value="1"/>
</dbReference>
<comment type="caution">
    <text evidence="9">The sequence shown here is derived from an EMBL/GenBank/DDBJ whole genome shotgun (WGS) entry which is preliminary data.</text>
</comment>